<evidence type="ECO:0000313" key="7">
    <source>
        <dbReference type="EMBL" id="OWT59234.1"/>
    </source>
</evidence>
<comment type="similarity">
    <text evidence="2">Belongs to the metallo-beta-lactamase superfamily.</text>
</comment>
<dbReference type="RefSeq" id="WP_088603963.1">
    <property type="nucleotide sequence ID" value="NZ_NJIH01000007.1"/>
</dbReference>
<evidence type="ECO:0000256" key="2">
    <source>
        <dbReference type="ARBA" id="ARBA00007749"/>
    </source>
</evidence>
<dbReference type="SUPFAM" id="SSF56281">
    <property type="entry name" value="Metallo-hydrolase/oxidoreductase"/>
    <property type="match status" value="1"/>
</dbReference>
<dbReference type="InterPro" id="IPR036866">
    <property type="entry name" value="RibonucZ/Hydroxyglut_hydro"/>
</dbReference>
<evidence type="ECO:0000313" key="8">
    <source>
        <dbReference type="Proteomes" id="UP000214603"/>
    </source>
</evidence>
<dbReference type="Pfam" id="PF00753">
    <property type="entry name" value="Lactamase_B"/>
    <property type="match status" value="1"/>
</dbReference>
<comment type="cofactor">
    <cofactor evidence="1">
        <name>Zn(2+)</name>
        <dbReference type="ChEBI" id="CHEBI:29105"/>
    </cofactor>
</comment>
<sequence length="256" mass="28535">MMNIAGYELELLVIGFPGKGVCHGGLGWSTIALLRGHGRVALIDTGPMGMRRLLREELRRRGLAPADVTDLLLTHSHHDHSINWTLFPQARIGIGAHELDWSLEQPWGETPVPELYMRELSSWPRLHRLADGEEALPHLTAHVAPGHTPGHLIFVLQDAQRDVIFTGDAAKTRAELVSRHADMSYDQSVTAASIERIWSYWRRKPDSVVVPGHDLPMTQHEGQTRYLMSRKAAIEACFGDSLDESTLIDLTEAGQP</sequence>
<keyword evidence="5" id="KW-0862">Zinc</keyword>
<evidence type="ECO:0000259" key="6">
    <source>
        <dbReference type="SMART" id="SM00849"/>
    </source>
</evidence>
<dbReference type="InterPro" id="IPR051013">
    <property type="entry name" value="MBL_superfamily_lactonases"/>
</dbReference>
<dbReference type="InterPro" id="IPR001279">
    <property type="entry name" value="Metallo-B-lactamas"/>
</dbReference>
<accession>A0A225MD55</accession>
<feature type="domain" description="Metallo-beta-lactamase" evidence="6">
    <location>
        <begin position="28"/>
        <end position="213"/>
    </location>
</feature>
<gene>
    <name evidence="7" type="ORF">CEY11_13735</name>
</gene>
<evidence type="ECO:0000256" key="5">
    <source>
        <dbReference type="ARBA" id="ARBA00022833"/>
    </source>
</evidence>
<dbReference type="Proteomes" id="UP000214603">
    <property type="component" value="Unassembled WGS sequence"/>
</dbReference>
<dbReference type="GO" id="GO:0046872">
    <property type="term" value="F:metal ion binding"/>
    <property type="evidence" value="ECO:0007669"/>
    <property type="project" value="UniProtKB-KW"/>
</dbReference>
<dbReference type="SMART" id="SM00849">
    <property type="entry name" value="Lactamase_B"/>
    <property type="match status" value="1"/>
</dbReference>
<dbReference type="PANTHER" id="PTHR42978">
    <property type="entry name" value="QUORUM-QUENCHING LACTONASE YTNP-RELATED-RELATED"/>
    <property type="match status" value="1"/>
</dbReference>
<dbReference type="AlphaFoldDB" id="A0A225MD55"/>
<evidence type="ECO:0000256" key="3">
    <source>
        <dbReference type="ARBA" id="ARBA00022723"/>
    </source>
</evidence>
<protein>
    <submittedName>
        <fullName evidence="7">MBL fold hydrolase</fullName>
    </submittedName>
</protein>
<keyword evidence="3" id="KW-0479">Metal-binding</keyword>
<keyword evidence="8" id="KW-1185">Reference proteome</keyword>
<comment type="caution">
    <text evidence="7">The sequence shown here is derived from an EMBL/GenBank/DDBJ whole genome shotgun (WGS) entry which is preliminary data.</text>
</comment>
<reference evidence="8" key="1">
    <citation type="submission" date="2017-06" db="EMBL/GenBank/DDBJ databases">
        <title>Herbaspirillum phytohormonus sp. nov., isolated from the root nodule of Robinia pseudoacacia in lead-zinc mine.</title>
        <authorList>
            <person name="Fan M."/>
            <person name="Lin Y."/>
        </authorList>
    </citation>
    <scope>NUCLEOTIDE SEQUENCE [LARGE SCALE GENOMIC DNA]</scope>
    <source>
        <strain evidence="8">SC-089</strain>
    </source>
</reference>
<dbReference type="GO" id="GO:0016787">
    <property type="term" value="F:hydrolase activity"/>
    <property type="evidence" value="ECO:0007669"/>
    <property type="project" value="UniProtKB-KW"/>
</dbReference>
<dbReference type="OrthoDB" id="9803916at2"/>
<dbReference type="EMBL" id="NJIH01000007">
    <property type="protein sequence ID" value="OWT59234.1"/>
    <property type="molecule type" value="Genomic_DNA"/>
</dbReference>
<organism evidence="7 8">
    <name type="scientific">Candidimonas nitroreducens</name>
    <dbReference type="NCBI Taxonomy" id="683354"/>
    <lineage>
        <taxon>Bacteria</taxon>
        <taxon>Pseudomonadati</taxon>
        <taxon>Pseudomonadota</taxon>
        <taxon>Betaproteobacteria</taxon>
        <taxon>Burkholderiales</taxon>
        <taxon>Alcaligenaceae</taxon>
        <taxon>Candidimonas</taxon>
    </lineage>
</organism>
<keyword evidence="4 7" id="KW-0378">Hydrolase</keyword>
<dbReference type="Gene3D" id="3.60.15.10">
    <property type="entry name" value="Ribonuclease Z/Hydroxyacylglutathione hydrolase-like"/>
    <property type="match status" value="1"/>
</dbReference>
<evidence type="ECO:0000256" key="1">
    <source>
        <dbReference type="ARBA" id="ARBA00001947"/>
    </source>
</evidence>
<proteinExistence type="inferred from homology"/>
<name>A0A225MD55_9BURK</name>
<dbReference type="PANTHER" id="PTHR42978:SF2">
    <property type="entry name" value="102 KBASES UNSTABLE REGION: FROM 1 TO 119443"/>
    <property type="match status" value="1"/>
</dbReference>
<evidence type="ECO:0000256" key="4">
    <source>
        <dbReference type="ARBA" id="ARBA00022801"/>
    </source>
</evidence>